<gene>
    <name evidence="2" type="ORF">GSMUA_61820.1</name>
</gene>
<sequence length="41" mass="4471">MAAPKIIGSVVAFFAFAYVCDTLVADSKIFGADNEWWEATD</sequence>
<name>A0A804HZY6_MUSAM</name>
<organism evidence="3 4">
    <name type="scientific">Musa acuminata subsp. malaccensis</name>
    <name type="common">Wild banana</name>
    <name type="synonym">Musa malaccensis</name>
    <dbReference type="NCBI Taxonomy" id="214687"/>
    <lineage>
        <taxon>Eukaryota</taxon>
        <taxon>Viridiplantae</taxon>
        <taxon>Streptophyta</taxon>
        <taxon>Embryophyta</taxon>
        <taxon>Tracheophyta</taxon>
        <taxon>Spermatophyta</taxon>
        <taxon>Magnoliopsida</taxon>
        <taxon>Liliopsida</taxon>
        <taxon>Zingiberales</taxon>
        <taxon>Musaceae</taxon>
        <taxon>Musa</taxon>
    </lineage>
</organism>
<keyword evidence="1" id="KW-1133">Transmembrane helix</keyword>
<dbReference type="AlphaFoldDB" id="A0A804HZY6"/>
<keyword evidence="4" id="KW-1185">Reference proteome</keyword>
<dbReference type="EnsemblPlants" id="Ma02_t06640.1">
    <property type="protein sequence ID" value="Ma02_p06640.1"/>
    <property type="gene ID" value="Ma02_g06640"/>
</dbReference>
<dbReference type="Gramene" id="Ma02_t06640.1">
    <property type="protein sequence ID" value="Ma02_p06640.1"/>
    <property type="gene ID" value="Ma02_g06640"/>
</dbReference>
<evidence type="ECO:0000256" key="1">
    <source>
        <dbReference type="SAM" id="Phobius"/>
    </source>
</evidence>
<evidence type="ECO:0000313" key="4">
    <source>
        <dbReference type="Proteomes" id="UP000012960"/>
    </source>
</evidence>
<dbReference type="EMBL" id="HG996467">
    <property type="protein sequence ID" value="CAG1861288.1"/>
    <property type="molecule type" value="Genomic_DNA"/>
</dbReference>
<feature type="transmembrane region" description="Helical" evidence="1">
    <location>
        <begin position="6"/>
        <end position="24"/>
    </location>
</feature>
<evidence type="ECO:0000313" key="2">
    <source>
        <dbReference type="EMBL" id="CAG1861288.1"/>
    </source>
</evidence>
<dbReference type="InParanoid" id="A0A804HZY6"/>
<protein>
    <submittedName>
        <fullName evidence="2">(wild Malaysian banana) hypothetical protein</fullName>
    </submittedName>
</protein>
<keyword evidence="1" id="KW-0472">Membrane</keyword>
<reference evidence="3" key="2">
    <citation type="submission" date="2021-05" db="UniProtKB">
        <authorList>
            <consortium name="EnsemblPlants"/>
        </authorList>
    </citation>
    <scope>IDENTIFICATION</scope>
    <source>
        <strain evidence="3">subsp. malaccensis</strain>
    </source>
</reference>
<keyword evidence="1" id="KW-0812">Transmembrane</keyword>
<evidence type="ECO:0000313" key="3">
    <source>
        <dbReference type="EnsemblPlants" id="Ma02_p06640.1"/>
    </source>
</evidence>
<reference evidence="2" key="1">
    <citation type="submission" date="2021-03" db="EMBL/GenBank/DDBJ databases">
        <authorList>
            <consortium name="Genoscope - CEA"/>
            <person name="William W."/>
        </authorList>
    </citation>
    <scope>NUCLEOTIDE SEQUENCE</scope>
    <source>
        <strain evidence="2">Doubled-haploid Pahang</strain>
    </source>
</reference>
<accession>A0A804HZY6</accession>
<proteinExistence type="predicted"/>
<dbReference type="Proteomes" id="UP000012960">
    <property type="component" value="Unplaced"/>
</dbReference>